<evidence type="ECO:0000256" key="3">
    <source>
        <dbReference type="SAM" id="SignalP"/>
    </source>
</evidence>
<dbReference type="EMBL" id="CAJVAP010000018">
    <property type="protein sequence ID" value="CAG7613417.1"/>
    <property type="molecule type" value="Genomic_DNA"/>
</dbReference>
<organism evidence="5 6">
    <name type="scientific">Leucobacter soli</name>
    <dbReference type="NCBI Taxonomy" id="2812850"/>
    <lineage>
        <taxon>Bacteria</taxon>
        <taxon>Bacillati</taxon>
        <taxon>Actinomycetota</taxon>
        <taxon>Actinomycetes</taxon>
        <taxon>Micrococcales</taxon>
        <taxon>Microbacteriaceae</taxon>
        <taxon>Leucobacter</taxon>
    </lineage>
</organism>
<evidence type="ECO:0000256" key="2">
    <source>
        <dbReference type="SAM" id="Phobius"/>
    </source>
</evidence>
<feature type="domain" description="DUF5979" evidence="4">
    <location>
        <begin position="2159"/>
        <end position="2276"/>
    </location>
</feature>
<proteinExistence type="predicted"/>
<keyword evidence="3" id="KW-0732">Signal</keyword>
<feature type="domain" description="DUF5979" evidence="4">
    <location>
        <begin position="1825"/>
        <end position="1925"/>
    </location>
</feature>
<protein>
    <recommendedName>
        <fullName evidence="4">DUF5979 domain-containing protein</fullName>
    </recommendedName>
</protein>
<feature type="signal peptide" evidence="3">
    <location>
        <begin position="1"/>
        <end position="23"/>
    </location>
</feature>
<feature type="transmembrane region" description="Helical" evidence="2">
    <location>
        <begin position="2518"/>
        <end position="2542"/>
    </location>
</feature>
<feature type="chain" id="PRO_5037574239" description="DUF5979 domain-containing protein" evidence="3">
    <location>
        <begin position="24"/>
        <end position="2552"/>
    </location>
</feature>
<keyword evidence="2" id="KW-0812">Transmembrane</keyword>
<feature type="region of interest" description="Disordered" evidence="1">
    <location>
        <begin position="688"/>
        <end position="707"/>
    </location>
</feature>
<feature type="region of interest" description="Disordered" evidence="1">
    <location>
        <begin position="1349"/>
        <end position="1370"/>
    </location>
</feature>
<comment type="caution">
    <text evidence="5">The sequence shown here is derived from an EMBL/GenBank/DDBJ whole genome shotgun (WGS) entry which is preliminary data.</text>
</comment>
<reference evidence="5" key="1">
    <citation type="submission" date="2021-06" db="EMBL/GenBank/DDBJ databases">
        <authorList>
            <person name="Criscuolo A."/>
        </authorList>
    </citation>
    <scope>NUCLEOTIDE SEQUENCE</scope>
    <source>
        <strain evidence="5">CIP111803</strain>
    </source>
</reference>
<gene>
    <name evidence="5" type="ORF">LEUCIP111803_01689</name>
</gene>
<feature type="domain" description="DUF5979" evidence="4">
    <location>
        <begin position="2280"/>
        <end position="2382"/>
    </location>
</feature>
<keyword evidence="6" id="KW-1185">Reference proteome</keyword>
<feature type="domain" description="DUF5979" evidence="4">
    <location>
        <begin position="2050"/>
        <end position="2154"/>
    </location>
</feature>
<dbReference type="Proteomes" id="UP000693892">
    <property type="component" value="Unassembled WGS sequence"/>
</dbReference>
<name>A0A916NW20_9MICO</name>
<feature type="domain" description="DUF5979" evidence="4">
    <location>
        <begin position="2401"/>
        <end position="2509"/>
    </location>
</feature>
<evidence type="ECO:0000313" key="5">
    <source>
        <dbReference type="EMBL" id="CAG7613417.1"/>
    </source>
</evidence>
<feature type="domain" description="DUF5979" evidence="4">
    <location>
        <begin position="1930"/>
        <end position="2044"/>
    </location>
</feature>
<evidence type="ECO:0000256" key="1">
    <source>
        <dbReference type="SAM" id="MobiDB-lite"/>
    </source>
</evidence>
<accession>A0A916NW20</accession>
<evidence type="ECO:0000313" key="6">
    <source>
        <dbReference type="Proteomes" id="UP000693892"/>
    </source>
</evidence>
<evidence type="ECO:0000259" key="4">
    <source>
        <dbReference type="Pfam" id="PF19407"/>
    </source>
</evidence>
<dbReference type="Pfam" id="PF19407">
    <property type="entry name" value="DUF5979"/>
    <property type="match status" value="6"/>
</dbReference>
<keyword evidence="2" id="KW-0472">Membrane</keyword>
<sequence>MSAVAATAMAAGMFSAAILPAQAADPTPPVLEITKSVIVDGVEYDVPVAPEVEIGEEFQWRIEVVCHQYDEYCVNATLTDVIPDEFDIVTNSINSSATADISVSGQTVSIAFQVPLTDPAGSVGLSAGATVLIPVKLKPIDQSNNGRVISNSATIAADNADSKSDDAEVTAIVPLVVLAEATKNFDPTTTLATPGEPIDLTFGGINQSNGAVDRLVIQDPADPAADPNIFQQYLQIESLEDTAWPEGATEAVVSVTTDGTTWTAADPVTAEGDLALPTGIDPHAIRGIRIAFTAPNAAIPANAATSVQLALSQRSTVTGIASDTTLTNTSTAQTGVDTSESPVDEQDAGVVLRPAGTSVTASKSFSPDEIAVVGETTTSTVTLGATNSGTIPLSSLTINEPSDPADLSSGNLLAPAFSGGGVTFQGFGAAEWPHEAQSVEITYYFDDGSTETLTSSVLDEIPAATDPAKRVTGFSITFTGDIVESAEATVPFTVEAPPSLDLGQRTVTGTNEITVTGETPGTSTPNPDPDTADDDLTIFAEQINLTTEKTLTHDELWAVPGQSTTAQLTTTIAEYPYTTTNPTEVIVDDPSSLGPGVEPWYEYFDATAITLTQIPQNATLTVQYRDAAGDFHDIPGMVGISGATNGIFSASIPAELREDIVGIRFIYRSDDGFTPGQTLKSNVTFTTRADERTSGDPIPSSNADPDDDTPIAIVENCSAAEASAGTLESDRAVVDPPCPTATLNPIGPGSGPDIEKDWDPNLAFSHSRQNTAVTLNWSVGGVQGLDQVIIADSETDPATGAPAQLGAASAFDAFNLTAIGPITDPGFAFDQVQVQLYNGSDWVDTTVCTAAAPCSGTTIPVINLTTTEQATTQAVRFIVTEKPGRTQADPSDPAAGTGVSLGGGRQIPLTLQLRDALRSDANHPVVEGPTYNTGVASQVRNTSSIEGYVGGDREYRDADSETITITDTELGVSTSKTWAGGPIAIPQDWDAQDPPSTRVTLSATNQTVGGNVGGQDIPGLVNELRITEPGAHPGDTAHSPFEAFDLTGFYALTAPLGTTGIRVEFAGAGAPADVTGTTAANTLAALQALDPNELRNATGVTVVYTGSISAGTANGTGTVAFDLELREDERTSGDPVTTADSPVRNTVLGTVSDKRWDDDEDDFTDETLSDDASAQVQLNAQNISVTPGKTFNPTTESEPNNNPITMTLSGTPGGTERTIALTLTDDRATFWNAYDYLNIGNAFNLPSFAPNANPLQVQFSVCTGRDFETWEADGALATAGCEATGGTWSAWSAKLNVTQARAWAPADASAVEGIRIRITRDNDTQWQNPAAPTINVPIMVERRVDLRTGDPVPSTLNDGGSAAPGEPTKGVTVNTVRADVVGAWGGTANNSVDRSVTYQHANNAVEVQKQPTGVKSPGTLFDYTLTVRNTGARDIIDPVITDRLPWNSALGTLVQFDPDDEDTSDNYTYALSGTNPTEGTPMPTDAAQVAVAEDLASSSPTIAFTFAPGTRLAPGQTYTITFKMMFVAGVTEGLPVTNSFDISADRVWDACTAPTGSTATLSGDATSCATTATVTPQRLAAIRAVKSVRANGGDGSFNDHGFVDPAVCTPTRVDADEFVYQPCVPRTMPGQTEDWRLTVTNTGTTPLTRLVVADLLPTPGDTTLMVNFVRNSQWTPTLTGAEPTASMSFTGGTLTSYATTAAKADICMSVISNPTDANLASCLGSTAADAATKFIPFTMIEDYADVTALLFVVETADGMRIQPGQVTRIDFETETGPYSQQTADADPQAHNSLTVSARYLDGTAVRSLTGRDQSNVGVALITGSVRIQKLITGDAAGFVPSGQVFTGTLECTSQGVEIPDRSFTVVAGTPTVIDHLPAGAVCTATETAASGQTSYGVSAAVTVPDGRTVAAPADLPALTITNVYELTELAVRKTVDTDADEFPTGFSFTASCTFLGQPIELDPDDAEFTLDHDGEHVISGLPVNASCTITETGARGADSTTVEAESLDSEDEPHGTVVESGTSATITGLARIDGTNSVEFTNVYGEQAAVRVEKSLVGGAADIAADKSFVIEVLCTFEGETLLDTTLTLHRGNGWGETLSSLVAGAECTITEPSLNGADEVIITPNDGTDTTTGTITIPTEATEPVLVDVTNRFLAGSLEVTKSVTGDGAQQYGTGDFTVTLVCTLDDETVRVIDGADRTVSAADPVAEYTGLPNGAECTLTETSTAGATESRMRLDGDEWTSIDPGITFTVVADPAETADDDQAQAPIEVENRFDLAEVSVTKTVESDAVDADGESIGFGPFEIQLGCTFLGEPIEVADAVRSIEDGETVTWIDLPAGAICAAEETDTADADEVWFAQLASDSTEVRTDGAVLEFAPLVAVGGEDANEAELVNRFDSTALTIAKVVDGDDAASAAGAVFEFELVCTLTDATRPDGAEVWNGTLEVSAATDWRAEVPALATGAECEIVETETGGANRTAIAIDGERIGGDSASFTADETEIELTVTNTFRADLLSTGAAGLGALGALALLALVGGMVAILVARRRRETSGAE</sequence>
<keyword evidence="2" id="KW-1133">Transmembrane helix</keyword>
<feature type="region of interest" description="Disordered" evidence="1">
    <location>
        <begin position="884"/>
        <end position="903"/>
    </location>
</feature>
<dbReference type="InterPro" id="IPR046022">
    <property type="entry name" value="DUF5979"/>
</dbReference>